<gene>
    <name evidence="1" type="ORF">GK047_01195</name>
</gene>
<dbReference type="EMBL" id="JAAIKC010000001">
    <property type="protein sequence ID" value="NEW04640.1"/>
    <property type="molecule type" value="Genomic_DNA"/>
</dbReference>
<sequence>MKKRLKKKLGLPWLYPNNVLQNAIRLNRQNKRNKSWYVLLYEFIPIGAKDYEALCKEYWDDEIQTSKYAYATHWLITLCYYDHNIPRILIAPTASDGSSPSISPVGMTVYDRKNPPELDSVLRTFNQNVETMNNDKYWK</sequence>
<organism evidence="1">
    <name type="scientific">Paenibacillus sp. SYP-B3998</name>
    <dbReference type="NCBI Taxonomy" id="2678564"/>
    <lineage>
        <taxon>Bacteria</taxon>
        <taxon>Bacillati</taxon>
        <taxon>Bacillota</taxon>
        <taxon>Bacilli</taxon>
        <taxon>Bacillales</taxon>
        <taxon>Paenibacillaceae</taxon>
        <taxon>Paenibacillus</taxon>
    </lineage>
</organism>
<dbReference type="RefSeq" id="WP_163940316.1">
    <property type="nucleotide sequence ID" value="NZ_JAAIKC010000001.1"/>
</dbReference>
<proteinExistence type="predicted"/>
<name>A0A6G3ZRG4_9BACL</name>
<reference evidence="1" key="1">
    <citation type="submission" date="2020-02" db="EMBL/GenBank/DDBJ databases">
        <authorList>
            <person name="Shen X.-R."/>
            <person name="Zhang Y.-X."/>
        </authorList>
    </citation>
    <scope>NUCLEOTIDE SEQUENCE</scope>
    <source>
        <strain evidence="1">SYP-B3998</strain>
    </source>
</reference>
<comment type="caution">
    <text evidence="1">The sequence shown here is derived from an EMBL/GenBank/DDBJ whole genome shotgun (WGS) entry which is preliminary data.</text>
</comment>
<dbReference type="AlphaFoldDB" id="A0A6G3ZRG4"/>
<protein>
    <submittedName>
        <fullName evidence="1">Uncharacterized protein</fullName>
    </submittedName>
</protein>
<evidence type="ECO:0000313" key="1">
    <source>
        <dbReference type="EMBL" id="NEW04640.1"/>
    </source>
</evidence>
<accession>A0A6G3ZRG4</accession>